<accession>A0AAJ6B9P0</accession>
<dbReference type="Proteomes" id="UP001214530">
    <property type="component" value="Chromosome"/>
</dbReference>
<dbReference type="Pfam" id="PF19543">
    <property type="entry name" value="GH123_N"/>
    <property type="match status" value="1"/>
</dbReference>
<dbReference type="AlphaFoldDB" id="A0AAJ6B9P0"/>
<dbReference type="EMBL" id="CP119313">
    <property type="protein sequence ID" value="WEK20388.1"/>
    <property type="molecule type" value="Genomic_DNA"/>
</dbReference>
<name>A0AAJ6B9P0_9SPHI</name>
<reference evidence="3" key="1">
    <citation type="submission" date="2023-03" db="EMBL/GenBank/DDBJ databases">
        <title>Andean soil-derived lignocellulolytic bacterial consortium as a source of novel taxa and putative plastic-active enzymes.</title>
        <authorList>
            <person name="Diaz-Garcia L."/>
            <person name="Chuvochina M."/>
            <person name="Feuerriegel G."/>
            <person name="Bunk B."/>
            <person name="Sproer C."/>
            <person name="Streit W.R."/>
            <person name="Rodriguez L.M."/>
            <person name="Overmann J."/>
            <person name="Jimenez D.J."/>
        </authorList>
    </citation>
    <scope>NUCLEOTIDE SEQUENCE</scope>
    <source>
        <strain evidence="3">MAG 3858</strain>
    </source>
</reference>
<proteinExistence type="predicted"/>
<evidence type="ECO:0000313" key="3">
    <source>
        <dbReference type="EMBL" id="WEK20388.1"/>
    </source>
</evidence>
<organism evidence="3 4">
    <name type="scientific">Candidatus Pedobacter colombiensis</name>
    <dbReference type="NCBI Taxonomy" id="3121371"/>
    <lineage>
        <taxon>Bacteria</taxon>
        <taxon>Pseudomonadati</taxon>
        <taxon>Bacteroidota</taxon>
        <taxon>Sphingobacteriia</taxon>
        <taxon>Sphingobacteriales</taxon>
        <taxon>Sphingobacteriaceae</taxon>
        <taxon>Pedobacter</taxon>
    </lineage>
</organism>
<protein>
    <submittedName>
        <fullName evidence="3">DUF6067 family protein</fullName>
    </submittedName>
</protein>
<feature type="signal peptide" evidence="1">
    <location>
        <begin position="1"/>
        <end position="19"/>
    </location>
</feature>
<dbReference type="InterPro" id="IPR045711">
    <property type="entry name" value="GH123-like_N"/>
</dbReference>
<evidence type="ECO:0000256" key="1">
    <source>
        <dbReference type="SAM" id="SignalP"/>
    </source>
</evidence>
<feature type="domain" description="Glycoside hydrolase 123-like N-terminal" evidence="2">
    <location>
        <begin position="17"/>
        <end position="248"/>
    </location>
</feature>
<sequence>MKQTIALFVVLLLVKNANAQKNTTAYAPLVVKEKSITLPGKQLDINADGFPAMIQTSFNLVTEPIHFHVVKAANHKDIKWKSGAFNFTSQKPEKVSWTVKNTSDSLSMDVDGQIKADGKLAYTVKITALNDINLDNIRMHIPFTPEAAKFVKGLGQKEELRPDAIDWKWSTDKAAEAKVWVGDVTGGLQFELTDNQHKQIPLSWANDGHGGIHIEQKGKAILADNYSGEHQMKKGDVLYYNFSMLITPDTKTK</sequence>
<keyword evidence="1" id="KW-0732">Signal</keyword>
<evidence type="ECO:0000313" key="4">
    <source>
        <dbReference type="Proteomes" id="UP001214530"/>
    </source>
</evidence>
<evidence type="ECO:0000259" key="2">
    <source>
        <dbReference type="Pfam" id="PF19543"/>
    </source>
</evidence>
<gene>
    <name evidence="3" type="ORF">P0Y49_04445</name>
</gene>
<feature type="chain" id="PRO_5042586844" evidence="1">
    <location>
        <begin position="20"/>
        <end position="253"/>
    </location>
</feature>